<gene>
    <name evidence="1" type="ORF">ACFFNY_08055</name>
</gene>
<evidence type="ECO:0008006" key="3">
    <source>
        <dbReference type="Google" id="ProtNLM"/>
    </source>
</evidence>
<reference evidence="1 2" key="1">
    <citation type="submission" date="2024-09" db="EMBL/GenBank/DDBJ databases">
        <authorList>
            <person name="Sun Q."/>
            <person name="Mori K."/>
        </authorList>
    </citation>
    <scope>NUCLEOTIDE SEQUENCE [LARGE SCALE GENOMIC DNA]</scope>
    <source>
        <strain evidence="1 2">JCM 12520</strain>
    </source>
</reference>
<dbReference type="RefSeq" id="WP_344912115.1">
    <property type="nucleotide sequence ID" value="NZ_BAAAYO010000010.1"/>
</dbReference>
<dbReference type="Proteomes" id="UP001589619">
    <property type="component" value="Unassembled WGS sequence"/>
</dbReference>
<accession>A0ABV5VTP5</accession>
<protein>
    <recommendedName>
        <fullName evidence="3">IS256 family transposase</fullName>
    </recommendedName>
</protein>
<evidence type="ECO:0000313" key="1">
    <source>
        <dbReference type="EMBL" id="MFB9751520.1"/>
    </source>
</evidence>
<name>A0ABV5VTP5_9BACL</name>
<sequence length="57" mass="6662">MAEKFWSKQAIQELVKEHQFQSVDQVQATLRDMFKDVLEATLKAELDHPTRRHALAP</sequence>
<evidence type="ECO:0000313" key="2">
    <source>
        <dbReference type="Proteomes" id="UP001589619"/>
    </source>
</evidence>
<dbReference type="EMBL" id="JBHMAG010000007">
    <property type="protein sequence ID" value="MFB9751520.1"/>
    <property type="molecule type" value="Genomic_DNA"/>
</dbReference>
<proteinExistence type="predicted"/>
<comment type="caution">
    <text evidence="1">The sequence shown here is derived from an EMBL/GenBank/DDBJ whole genome shotgun (WGS) entry which is preliminary data.</text>
</comment>
<keyword evidence="2" id="KW-1185">Reference proteome</keyword>
<organism evidence="1 2">
    <name type="scientific">Paenibacillus hodogayensis</name>
    <dbReference type="NCBI Taxonomy" id="279208"/>
    <lineage>
        <taxon>Bacteria</taxon>
        <taxon>Bacillati</taxon>
        <taxon>Bacillota</taxon>
        <taxon>Bacilli</taxon>
        <taxon>Bacillales</taxon>
        <taxon>Paenibacillaceae</taxon>
        <taxon>Paenibacillus</taxon>
    </lineage>
</organism>